<feature type="region of interest" description="Disordered" evidence="2">
    <location>
        <begin position="451"/>
        <end position="471"/>
    </location>
</feature>
<gene>
    <name evidence="4" type="ORF">QBC35DRAFT_372823</name>
</gene>
<dbReference type="Pfam" id="PF13257">
    <property type="entry name" value="DUF4048"/>
    <property type="match status" value="1"/>
</dbReference>
<feature type="compositionally biased region" description="Low complexity" evidence="2">
    <location>
        <begin position="537"/>
        <end position="552"/>
    </location>
</feature>
<feature type="compositionally biased region" description="Polar residues" evidence="2">
    <location>
        <begin position="343"/>
        <end position="353"/>
    </location>
</feature>
<feature type="region of interest" description="Disordered" evidence="2">
    <location>
        <begin position="318"/>
        <end position="363"/>
    </location>
</feature>
<evidence type="ECO:0000256" key="1">
    <source>
        <dbReference type="SAM" id="Coils"/>
    </source>
</evidence>
<feature type="region of interest" description="Disordered" evidence="2">
    <location>
        <begin position="534"/>
        <end position="610"/>
    </location>
</feature>
<protein>
    <recommendedName>
        <fullName evidence="3">DUF4048 domain-containing protein</fullName>
    </recommendedName>
</protein>
<name>A0AAN7ANW0_9PEZI</name>
<reference evidence="4" key="1">
    <citation type="journal article" date="2023" name="Mol. Phylogenet. Evol.">
        <title>Genome-scale phylogeny and comparative genomics of the fungal order Sordariales.</title>
        <authorList>
            <person name="Hensen N."/>
            <person name="Bonometti L."/>
            <person name="Westerberg I."/>
            <person name="Brannstrom I.O."/>
            <person name="Guillou S."/>
            <person name="Cros-Aarteil S."/>
            <person name="Calhoun S."/>
            <person name="Haridas S."/>
            <person name="Kuo A."/>
            <person name="Mondo S."/>
            <person name="Pangilinan J."/>
            <person name="Riley R."/>
            <person name="LaButti K."/>
            <person name="Andreopoulos B."/>
            <person name="Lipzen A."/>
            <person name="Chen C."/>
            <person name="Yan M."/>
            <person name="Daum C."/>
            <person name="Ng V."/>
            <person name="Clum A."/>
            <person name="Steindorff A."/>
            <person name="Ohm R.A."/>
            <person name="Martin F."/>
            <person name="Silar P."/>
            <person name="Natvig D.O."/>
            <person name="Lalanne C."/>
            <person name="Gautier V."/>
            <person name="Ament-Velasquez S.L."/>
            <person name="Kruys A."/>
            <person name="Hutchinson M.I."/>
            <person name="Powell A.J."/>
            <person name="Barry K."/>
            <person name="Miller A.N."/>
            <person name="Grigoriev I.V."/>
            <person name="Debuchy R."/>
            <person name="Gladieux P."/>
            <person name="Hiltunen Thoren M."/>
            <person name="Johannesson H."/>
        </authorList>
    </citation>
    <scope>NUCLEOTIDE SEQUENCE</scope>
    <source>
        <strain evidence="4">PSN309</strain>
    </source>
</reference>
<feature type="coiled-coil region" evidence="1">
    <location>
        <begin position="245"/>
        <end position="272"/>
    </location>
</feature>
<dbReference type="EMBL" id="MU864352">
    <property type="protein sequence ID" value="KAK4193027.1"/>
    <property type="molecule type" value="Genomic_DNA"/>
</dbReference>
<dbReference type="AlphaFoldDB" id="A0AAN7ANW0"/>
<organism evidence="4 5">
    <name type="scientific">Podospora australis</name>
    <dbReference type="NCBI Taxonomy" id="1536484"/>
    <lineage>
        <taxon>Eukaryota</taxon>
        <taxon>Fungi</taxon>
        <taxon>Dikarya</taxon>
        <taxon>Ascomycota</taxon>
        <taxon>Pezizomycotina</taxon>
        <taxon>Sordariomycetes</taxon>
        <taxon>Sordariomycetidae</taxon>
        <taxon>Sordariales</taxon>
        <taxon>Podosporaceae</taxon>
        <taxon>Podospora</taxon>
    </lineage>
</organism>
<feature type="region of interest" description="Disordered" evidence="2">
    <location>
        <begin position="483"/>
        <end position="522"/>
    </location>
</feature>
<feature type="compositionally biased region" description="Basic and acidic residues" evidence="2">
    <location>
        <begin position="565"/>
        <end position="575"/>
    </location>
</feature>
<comment type="caution">
    <text evidence="4">The sequence shown here is derived from an EMBL/GenBank/DDBJ whole genome shotgun (WGS) entry which is preliminary data.</text>
</comment>
<feature type="domain" description="DUF4048" evidence="3">
    <location>
        <begin position="407"/>
        <end position="503"/>
    </location>
</feature>
<evidence type="ECO:0000256" key="2">
    <source>
        <dbReference type="SAM" id="MobiDB-lite"/>
    </source>
</evidence>
<feature type="compositionally biased region" description="Low complexity" evidence="2">
    <location>
        <begin position="182"/>
        <end position="200"/>
    </location>
</feature>
<keyword evidence="1" id="KW-0175">Coiled coil</keyword>
<feature type="compositionally biased region" description="Basic and acidic residues" evidence="2">
    <location>
        <begin position="151"/>
        <end position="163"/>
    </location>
</feature>
<reference evidence="4" key="2">
    <citation type="submission" date="2023-05" db="EMBL/GenBank/DDBJ databases">
        <authorList>
            <consortium name="Lawrence Berkeley National Laboratory"/>
            <person name="Steindorff A."/>
            <person name="Hensen N."/>
            <person name="Bonometti L."/>
            <person name="Westerberg I."/>
            <person name="Brannstrom I.O."/>
            <person name="Guillou S."/>
            <person name="Cros-Aarteil S."/>
            <person name="Calhoun S."/>
            <person name="Haridas S."/>
            <person name="Kuo A."/>
            <person name="Mondo S."/>
            <person name="Pangilinan J."/>
            <person name="Riley R."/>
            <person name="Labutti K."/>
            <person name="Andreopoulos B."/>
            <person name="Lipzen A."/>
            <person name="Chen C."/>
            <person name="Yanf M."/>
            <person name="Daum C."/>
            <person name="Ng V."/>
            <person name="Clum A."/>
            <person name="Ohm R."/>
            <person name="Martin F."/>
            <person name="Silar P."/>
            <person name="Natvig D."/>
            <person name="Lalanne C."/>
            <person name="Gautier V."/>
            <person name="Ament-Velasquez S.L."/>
            <person name="Kruys A."/>
            <person name="Hutchinson M.I."/>
            <person name="Powell A.J."/>
            <person name="Barry K."/>
            <person name="Miller A.N."/>
            <person name="Grigoriev I.V."/>
            <person name="Debuchy R."/>
            <person name="Gladieux P."/>
            <person name="Thoren M.H."/>
            <person name="Johannesson H."/>
        </authorList>
    </citation>
    <scope>NUCLEOTIDE SEQUENCE</scope>
    <source>
        <strain evidence="4">PSN309</strain>
    </source>
</reference>
<feature type="compositionally biased region" description="Low complexity" evidence="2">
    <location>
        <begin position="581"/>
        <end position="591"/>
    </location>
</feature>
<proteinExistence type="predicted"/>
<accession>A0AAN7ANW0</accession>
<evidence type="ECO:0000313" key="5">
    <source>
        <dbReference type="Proteomes" id="UP001302126"/>
    </source>
</evidence>
<feature type="compositionally biased region" description="Polar residues" evidence="2">
    <location>
        <begin position="453"/>
        <end position="463"/>
    </location>
</feature>
<evidence type="ECO:0000313" key="4">
    <source>
        <dbReference type="EMBL" id="KAK4193027.1"/>
    </source>
</evidence>
<feature type="compositionally biased region" description="Pro residues" evidence="2">
    <location>
        <begin position="201"/>
        <end position="214"/>
    </location>
</feature>
<sequence>MTSVVLLRTCFVSACANTLLNKRDSRSLNLHKAAAVVARRTTRLTAPAWRLRLRRRRAAVPRLTHHPHHHQYHHHHHHHPELLDHPLHSFALFRTEIRKRIEAVPRATTEEKKDQRRPMEQMLSLHGSLDEEMTGNASSRDLRRHVVSRGGSRDETKPRRIPDEVFASPSSQTSDHIETRSMRSGSSASRSTNRLSLTLPIAPPNAYPTRPPPVSSATVASFPPTPLDTPSLTSPIDSNDFITAIAAQERRVLELREDLGRAEADLEQLKKQWATHEAYKKRGSRRRTEASRGLGPAAEFQDEVAIRRSIELDRRKALLGHQQQQQQDQQATPERSKRRVFTGSHTRTLSLLSPTKPDDGFPLHGDDPLKLDYDPQANNRYAPVTPGLLAKRASWAPRTTQPSGVNKIAQDLKTGIWTFMEDLRQATVGDEPITGQGVYLRGVDGNFRAAANESPNFSRNAGDQDTIRPPASARPKVMSAFDDLPSASDTQAPESDNGSDSSFSKPPLRRSKTDASKPTKRFSWTPLTMDALDDSDWSNWNNSPSAPSPRWSGTTVNGDIIPSVPEKHDDLDTPLKKNSSKSRLSTRSASPSPNPANKHKLEELLPPVLNSFTPSNIKRTADYLMKEWERSLSPPDMYAASAAATAASKEKGT</sequence>
<dbReference type="InterPro" id="IPR025122">
    <property type="entry name" value="DUF4048"/>
</dbReference>
<evidence type="ECO:0000259" key="3">
    <source>
        <dbReference type="Pfam" id="PF13257"/>
    </source>
</evidence>
<dbReference type="Proteomes" id="UP001302126">
    <property type="component" value="Unassembled WGS sequence"/>
</dbReference>
<feature type="compositionally biased region" description="Polar residues" evidence="2">
    <location>
        <begin position="487"/>
        <end position="504"/>
    </location>
</feature>
<keyword evidence="5" id="KW-1185">Reference proteome</keyword>
<feature type="region of interest" description="Disordered" evidence="2">
    <location>
        <begin position="129"/>
        <end position="220"/>
    </location>
</feature>